<keyword evidence="1" id="KW-0812">Transmembrane</keyword>
<evidence type="ECO:0000313" key="3">
    <source>
        <dbReference type="Proteomes" id="UP000655287"/>
    </source>
</evidence>
<dbReference type="EMBL" id="BOOU01000100">
    <property type="protein sequence ID" value="GII81497.1"/>
    <property type="molecule type" value="Genomic_DNA"/>
</dbReference>
<keyword evidence="1" id="KW-1133">Transmembrane helix</keyword>
<gene>
    <name evidence="2" type="ORF">Sru01_64790</name>
</gene>
<dbReference type="AlphaFoldDB" id="A0A919R8A4"/>
<sequence>MSATEDIDREIAELQKSVTARDARQAVKHLLKAGGEIAGLLTVGVGAATLAATVLPGIGIPIAGGTLAIIAKKAMEGYDKLDPVERKAVRVLVAYARKTVGGV</sequence>
<evidence type="ECO:0000313" key="2">
    <source>
        <dbReference type="EMBL" id="GII81497.1"/>
    </source>
</evidence>
<evidence type="ECO:0000256" key="1">
    <source>
        <dbReference type="SAM" id="Phobius"/>
    </source>
</evidence>
<reference evidence="2" key="1">
    <citation type="submission" date="2021-01" db="EMBL/GenBank/DDBJ databases">
        <title>Whole genome shotgun sequence of Sphaerisporangium rufum NBRC 109079.</title>
        <authorList>
            <person name="Komaki H."/>
            <person name="Tamura T."/>
        </authorList>
    </citation>
    <scope>NUCLEOTIDE SEQUENCE</scope>
    <source>
        <strain evidence="2">NBRC 109079</strain>
    </source>
</reference>
<accession>A0A919R8A4</accession>
<keyword evidence="1" id="KW-0472">Membrane</keyword>
<organism evidence="2 3">
    <name type="scientific">Sphaerisporangium rufum</name>
    <dbReference type="NCBI Taxonomy" id="1381558"/>
    <lineage>
        <taxon>Bacteria</taxon>
        <taxon>Bacillati</taxon>
        <taxon>Actinomycetota</taxon>
        <taxon>Actinomycetes</taxon>
        <taxon>Streptosporangiales</taxon>
        <taxon>Streptosporangiaceae</taxon>
        <taxon>Sphaerisporangium</taxon>
    </lineage>
</organism>
<protein>
    <submittedName>
        <fullName evidence="2">Uncharacterized protein</fullName>
    </submittedName>
</protein>
<keyword evidence="3" id="KW-1185">Reference proteome</keyword>
<name>A0A919R8A4_9ACTN</name>
<proteinExistence type="predicted"/>
<dbReference type="RefSeq" id="WP_203993844.1">
    <property type="nucleotide sequence ID" value="NZ_BOOU01000100.1"/>
</dbReference>
<dbReference type="Proteomes" id="UP000655287">
    <property type="component" value="Unassembled WGS sequence"/>
</dbReference>
<comment type="caution">
    <text evidence="2">The sequence shown here is derived from an EMBL/GenBank/DDBJ whole genome shotgun (WGS) entry which is preliminary data.</text>
</comment>
<feature type="transmembrane region" description="Helical" evidence="1">
    <location>
        <begin position="37"/>
        <end position="70"/>
    </location>
</feature>